<protein>
    <recommendedName>
        <fullName evidence="4">Bifunctional inhibitor/plant lipid transfer protein/seed storage helical domain-containing protein</fullName>
    </recommendedName>
</protein>
<proteinExistence type="predicted"/>
<organism evidence="2 3">
    <name type="scientific">Stephania japonica</name>
    <dbReference type="NCBI Taxonomy" id="461633"/>
    <lineage>
        <taxon>Eukaryota</taxon>
        <taxon>Viridiplantae</taxon>
        <taxon>Streptophyta</taxon>
        <taxon>Embryophyta</taxon>
        <taxon>Tracheophyta</taxon>
        <taxon>Spermatophyta</taxon>
        <taxon>Magnoliopsida</taxon>
        <taxon>Ranunculales</taxon>
        <taxon>Menispermaceae</taxon>
        <taxon>Menispermoideae</taxon>
        <taxon>Cissampelideae</taxon>
        <taxon>Stephania</taxon>
    </lineage>
</organism>
<feature type="chain" id="PRO_5042908576" description="Bifunctional inhibitor/plant lipid transfer protein/seed storage helical domain-containing protein" evidence="1">
    <location>
        <begin position="27"/>
        <end position="143"/>
    </location>
</feature>
<dbReference type="AlphaFoldDB" id="A0AAP0JP37"/>
<dbReference type="PANTHER" id="PTHR34377:SF3">
    <property type="entry name" value="TETRATRICOPEPTIDE REPEAT (TPR)-LIKE SUPERFAMILY PROTEIN"/>
    <property type="match status" value="1"/>
</dbReference>
<evidence type="ECO:0000256" key="1">
    <source>
        <dbReference type="SAM" id="SignalP"/>
    </source>
</evidence>
<name>A0AAP0JP37_9MAGN</name>
<sequence>MTMERSLLIRAVAASILLAIAPIILSVPVPPSPPPPQPLCLSQYALVNQACSVVPSANNRTRPNAPEPDDPLMQYNREHHHHRRHRLPEAEECCKWLKEMDDLCVCELLVRLPPFMRRIGHAYTVTVLDSCNVTYVCDGQLGN</sequence>
<evidence type="ECO:0008006" key="4">
    <source>
        <dbReference type="Google" id="ProtNLM"/>
    </source>
</evidence>
<dbReference type="PANTHER" id="PTHR34377">
    <property type="entry name" value="TETRATRICOPEPTIDE REPEAT (TPR)-LIKE SUPERFAMILY PROTEIN"/>
    <property type="match status" value="1"/>
</dbReference>
<feature type="signal peptide" evidence="1">
    <location>
        <begin position="1"/>
        <end position="26"/>
    </location>
</feature>
<dbReference type="EMBL" id="JBBNAE010000003">
    <property type="protein sequence ID" value="KAK9137180.1"/>
    <property type="molecule type" value="Genomic_DNA"/>
</dbReference>
<reference evidence="2 3" key="1">
    <citation type="submission" date="2024-01" db="EMBL/GenBank/DDBJ databases">
        <title>Genome assemblies of Stephania.</title>
        <authorList>
            <person name="Yang L."/>
        </authorList>
    </citation>
    <scope>NUCLEOTIDE SEQUENCE [LARGE SCALE GENOMIC DNA]</scope>
    <source>
        <strain evidence="2">QJT</strain>
        <tissue evidence="2">Leaf</tissue>
    </source>
</reference>
<keyword evidence="3" id="KW-1185">Reference proteome</keyword>
<gene>
    <name evidence="2" type="ORF">Sjap_007774</name>
</gene>
<keyword evidence="1" id="KW-0732">Signal</keyword>
<dbReference type="SUPFAM" id="SSF47699">
    <property type="entry name" value="Bifunctional inhibitor/lipid-transfer protein/seed storage 2S albumin"/>
    <property type="match status" value="1"/>
</dbReference>
<dbReference type="Proteomes" id="UP001417504">
    <property type="component" value="Unassembled WGS sequence"/>
</dbReference>
<accession>A0AAP0JP37</accession>
<dbReference type="InterPro" id="IPR036312">
    <property type="entry name" value="Bifun_inhib/LTP/seed_sf"/>
</dbReference>
<evidence type="ECO:0000313" key="2">
    <source>
        <dbReference type="EMBL" id="KAK9137180.1"/>
    </source>
</evidence>
<comment type="caution">
    <text evidence="2">The sequence shown here is derived from an EMBL/GenBank/DDBJ whole genome shotgun (WGS) entry which is preliminary data.</text>
</comment>
<evidence type="ECO:0000313" key="3">
    <source>
        <dbReference type="Proteomes" id="UP001417504"/>
    </source>
</evidence>